<name>W1Y6I3_9ZZZZ</name>
<dbReference type="EMBL" id="AZMM01007709">
    <property type="protein sequence ID" value="ETJ38152.1"/>
    <property type="molecule type" value="Genomic_DNA"/>
</dbReference>
<accession>W1Y6I3</accession>
<dbReference type="AlphaFoldDB" id="W1Y6I3"/>
<feature type="non-terminal residue" evidence="1">
    <location>
        <position position="1"/>
    </location>
</feature>
<protein>
    <submittedName>
        <fullName evidence="1">Uncharacterized protein</fullName>
    </submittedName>
</protein>
<sequence>SKNKVKEVVDEGEKGWYISICS</sequence>
<comment type="caution">
    <text evidence="1">The sequence shown here is derived from an EMBL/GenBank/DDBJ whole genome shotgun (WGS) entry which is preliminary data.</text>
</comment>
<gene>
    <name evidence="1" type="ORF">Q604_UNBC07709G0001</name>
</gene>
<organism evidence="1">
    <name type="scientific">human gut metagenome</name>
    <dbReference type="NCBI Taxonomy" id="408170"/>
    <lineage>
        <taxon>unclassified sequences</taxon>
        <taxon>metagenomes</taxon>
        <taxon>organismal metagenomes</taxon>
    </lineage>
</organism>
<evidence type="ECO:0000313" key="1">
    <source>
        <dbReference type="EMBL" id="ETJ38152.1"/>
    </source>
</evidence>
<proteinExistence type="predicted"/>
<reference evidence="1" key="1">
    <citation type="submission" date="2013-12" db="EMBL/GenBank/DDBJ databases">
        <title>A Varibaculum cambriense genome reconstructed from a premature infant gut community with otherwise low bacterial novelty that shifts toward anaerobic metabolism during the third week of life.</title>
        <authorList>
            <person name="Brown C.T."/>
            <person name="Sharon I."/>
            <person name="Thomas B.C."/>
            <person name="Castelle C.J."/>
            <person name="Morowitz M.J."/>
            <person name="Banfield J.F."/>
        </authorList>
    </citation>
    <scope>NUCLEOTIDE SEQUENCE</scope>
</reference>